<dbReference type="RefSeq" id="WP_347690363.1">
    <property type="nucleotide sequence ID" value="NZ_JBDPZN010000004.1"/>
</dbReference>
<evidence type="ECO:0000256" key="1">
    <source>
        <dbReference type="SAM" id="Phobius"/>
    </source>
</evidence>
<comment type="caution">
    <text evidence="2">The sequence shown here is derived from an EMBL/GenBank/DDBJ whole genome shotgun (WGS) entry which is preliminary data.</text>
</comment>
<evidence type="ECO:0000313" key="2">
    <source>
        <dbReference type="EMBL" id="MEO3683140.1"/>
    </source>
</evidence>
<dbReference type="EMBL" id="JBDPZN010000004">
    <property type="protein sequence ID" value="MEO3683140.1"/>
    <property type="molecule type" value="Genomic_DNA"/>
</dbReference>
<proteinExistence type="predicted"/>
<name>A0ABV0FQM8_9GAMM</name>
<protein>
    <submittedName>
        <fullName evidence="2">Uncharacterized protein</fullName>
    </submittedName>
</protein>
<sequence length="117" mass="13131">MKLLYKIVFSVTVFLVVLYYSSFYILPSITIVNNSGAEITQAEIDLPSTHLDFGSIEQGTSNTLHYALTQQRNGVYTYRIDAKDLAVYHGSCGYVTNNELHKRVVIYIASDAQVVCK</sequence>
<reference evidence="2 3" key="1">
    <citation type="submission" date="2024-05" db="EMBL/GenBank/DDBJ databases">
        <title>Genome sequencing of Marine Estuary Bacteria, Shewanella vesiculosa and S. baltica, and Pseudomonas syringae.</title>
        <authorList>
            <person name="Gurung A."/>
            <person name="Maclea K.S."/>
        </authorList>
    </citation>
    <scope>NUCLEOTIDE SEQUENCE [LARGE SCALE GENOMIC DNA]</scope>
    <source>
        <strain evidence="2 3">1A</strain>
    </source>
</reference>
<keyword evidence="1" id="KW-0472">Membrane</keyword>
<accession>A0ABV0FQM8</accession>
<organism evidence="2 3">
    <name type="scientific">Shewanella vesiculosa</name>
    <dbReference type="NCBI Taxonomy" id="518738"/>
    <lineage>
        <taxon>Bacteria</taxon>
        <taxon>Pseudomonadati</taxon>
        <taxon>Pseudomonadota</taxon>
        <taxon>Gammaproteobacteria</taxon>
        <taxon>Alteromonadales</taxon>
        <taxon>Shewanellaceae</taxon>
        <taxon>Shewanella</taxon>
    </lineage>
</organism>
<keyword evidence="3" id="KW-1185">Reference proteome</keyword>
<keyword evidence="1" id="KW-1133">Transmembrane helix</keyword>
<dbReference type="Proteomes" id="UP001477278">
    <property type="component" value="Unassembled WGS sequence"/>
</dbReference>
<gene>
    <name evidence="2" type="ORF">ABHN84_12655</name>
</gene>
<evidence type="ECO:0000313" key="3">
    <source>
        <dbReference type="Proteomes" id="UP001477278"/>
    </source>
</evidence>
<keyword evidence="1" id="KW-0812">Transmembrane</keyword>
<feature type="transmembrane region" description="Helical" evidence="1">
    <location>
        <begin position="7"/>
        <end position="26"/>
    </location>
</feature>